<reference evidence="1 2" key="1">
    <citation type="submission" date="2017-06" db="EMBL/GenBank/DDBJ databases">
        <authorList>
            <person name="Kim H.J."/>
            <person name="Triplett B.A."/>
        </authorList>
    </citation>
    <scope>NUCLEOTIDE SEQUENCE [LARGE SCALE GENOMIC DNA]</scope>
    <source>
        <strain evidence="1 2">DSM 19307</strain>
    </source>
</reference>
<dbReference type="PANTHER" id="PTHR43428">
    <property type="entry name" value="ARSENATE REDUCTASE"/>
    <property type="match status" value="1"/>
</dbReference>
<protein>
    <submittedName>
        <fullName evidence="1">Arsenate reductase</fullName>
    </submittedName>
</protein>
<dbReference type="Proteomes" id="UP000198393">
    <property type="component" value="Unassembled WGS sequence"/>
</dbReference>
<dbReference type="PANTHER" id="PTHR43428:SF1">
    <property type="entry name" value="ARSENATE REDUCTASE"/>
    <property type="match status" value="1"/>
</dbReference>
<organism evidence="1 2">
    <name type="scientific">Ekhidna lutea</name>
    <dbReference type="NCBI Taxonomy" id="447679"/>
    <lineage>
        <taxon>Bacteria</taxon>
        <taxon>Pseudomonadati</taxon>
        <taxon>Bacteroidota</taxon>
        <taxon>Cytophagia</taxon>
        <taxon>Cytophagales</taxon>
        <taxon>Reichenbachiellaceae</taxon>
        <taxon>Ekhidna</taxon>
    </lineage>
</organism>
<proteinExistence type="predicted"/>
<dbReference type="OrthoDB" id="9793058at2"/>
<keyword evidence="2" id="KW-1185">Reference proteome</keyword>
<dbReference type="InterPro" id="IPR036196">
    <property type="entry name" value="Ptyr_pPase_sf"/>
</dbReference>
<dbReference type="EMBL" id="FZPD01000001">
    <property type="protein sequence ID" value="SNS53362.1"/>
    <property type="molecule type" value="Genomic_DNA"/>
</dbReference>
<dbReference type="AlphaFoldDB" id="A0A239FB24"/>
<dbReference type="RefSeq" id="WP_089355314.1">
    <property type="nucleotide sequence ID" value="NZ_FZPD01000001.1"/>
</dbReference>
<sequence>MIYPSIKSYLDQVTSLTITDERKSILNEIVEYIKSAKEPKLNFICTHNSRRSHLSQIWAQTMAYHFGVKVQTYSGGTEATAFHPNAVAAIERAGFKIQKGEGKNPSYKVGFSDQAEPLTCYSKTYDDSANPSSGFAAIMTCSEADAECPIVFGADARIKLIYEDPKVSDGTGNEEKIYGERSAQIAAEMHYVFSQIKS</sequence>
<evidence type="ECO:0000313" key="2">
    <source>
        <dbReference type="Proteomes" id="UP000198393"/>
    </source>
</evidence>
<gene>
    <name evidence="1" type="ORF">SAMN05421640_0556</name>
</gene>
<dbReference type="Gene3D" id="3.40.50.2300">
    <property type="match status" value="1"/>
</dbReference>
<evidence type="ECO:0000313" key="1">
    <source>
        <dbReference type="EMBL" id="SNS53362.1"/>
    </source>
</evidence>
<accession>A0A239FB24</accession>
<dbReference type="SUPFAM" id="SSF52788">
    <property type="entry name" value="Phosphotyrosine protein phosphatases I"/>
    <property type="match status" value="1"/>
</dbReference>
<name>A0A239FB24_EKHLU</name>